<proteinExistence type="predicted"/>
<dbReference type="FunCoup" id="A0A263CV52">
    <property type="interactions" value="41"/>
</dbReference>
<feature type="region of interest" description="Disordered" evidence="20">
    <location>
        <begin position="1"/>
        <end position="29"/>
    </location>
</feature>
<dbReference type="InterPro" id="IPR036909">
    <property type="entry name" value="Cyt_c-like_dom_sf"/>
</dbReference>
<organism evidence="22 23">
    <name type="scientific">Amycolatopsis antarctica</name>
    <dbReference type="NCBI Taxonomy" id="1854586"/>
    <lineage>
        <taxon>Bacteria</taxon>
        <taxon>Bacillati</taxon>
        <taxon>Actinomycetota</taxon>
        <taxon>Actinomycetes</taxon>
        <taxon>Pseudonocardiales</taxon>
        <taxon>Pseudonocardiaceae</taxon>
        <taxon>Amycolatopsis</taxon>
    </lineage>
</organism>
<keyword evidence="10" id="KW-0677">Repeat</keyword>
<dbReference type="InParanoid" id="A0A263CV52"/>
<dbReference type="GO" id="GO:0008121">
    <property type="term" value="F:quinol-cytochrome-c reductase activity"/>
    <property type="evidence" value="ECO:0007669"/>
    <property type="project" value="UniProtKB-UniRule"/>
</dbReference>
<comment type="PTM">
    <text evidence="18">Binds 2 heme c groups covalently per subunit.</text>
</comment>
<accession>A0A263CV52</accession>
<evidence type="ECO:0000256" key="15">
    <source>
        <dbReference type="ARBA" id="ARBA00023136"/>
    </source>
</evidence>
<evidence type="ECO:0000256" key="18">
    <source>
        <dbReference type="PIRSR" id="PIRSR000007-50"/>
    </source>
</evidence>
<keyword evidence="15 17" id="KW-0472">Membrane</keyword>
<feature type="compositionally biased region" description="Polar residues" evidence="20">
    <location>
        <begin position="1"/>
        <end position="10"/>
    </location>
</feature>
<evidence type="ECO:0000256" key="12">
    <source>
        <dbReference type="ARBA" id="ARBA00022982"/>
    </source>
</evidence>
<evidence type="ECO:0000256" key="2">
    <source>
        <dbReference type="ARBA" id="ARBA00012951"/>
    </source>
</evidence>
<comment type="subcellular location">
    <subcellularLocation>
        <location evidence="1 17">Cell membrane</location>
        <topology evidence="1 17">Multi-pass membrane protein</topology>
    </subcellularLocation>
</comment>
<dbReference type="EMBL" id="NKYE01000027">
    <property type="protein sequence ID" value="OZM70003.1"/>
    <property type="molecule type" value="Genomic_DNA"/>
</dbReference>
<dbReference type="Pfam" id="PF13442">
    <property type="entry name" value="Cytochrome_CBB3"/>
    <property type="match status" value="1"/>
</dbReference>
<protein>
    <recommendedName>
        <fullName evidence="3 17">Cytochrome bc1 complex cytochrome c subunit</fullName>
        <ecNumber evidence="2 17">7.1.1.8</ecNumber>
    </recommendedName>
</protein>
<evidence type="ECO:0000313" key="23">
    <source>
        <dbReference type="Proteomes" id="UP000242444"/>
    </source>
</evidence>
<keyword evidence="12 17" id="KW-0249">Electron transport</keyword>
<evidence type="ECO:0000256" key="5">
    <source>
        <dbReference type="ARBA" id="ARBA00022475"/>
    </source>
</evidence>
<evidence type="ECO:0000256" key="7">
    <source>
        <dbReference type="ARBA" id="ARBA00022660"/>
    </source>
</evidence>
<evidence type="ECO:0000256" key="16">
    <source>
        <dbReference type="ARBA" id="ARBA00029351"/>
    </source>
</evidence>
<evidence type="ECO:0000256" key="13">
    <source>
        <dbReference type="ARBA" id="ARBA00022989"/>
    </source>
</evidence>
<keyword evidence="9 17" id="KW-0479">Metal-binding</keyword>
<evidence type="ECO:0000256" key="17">
    <source>
        <dbReference type="PIRNR" id="PIRNR000007"/>
    </source>
</evidence>
<feature type="binding site" description="axial binding residue" evidence="19">
    <location>
        <position position="85"/>
    </location>
    <ligand>
        <name>heme c</name>
        <dbReference type="ChEBI" id="CHEBI:61717"/>
        <label>1</label>
    </ligand>
    <ligandPart>
        <name>Fe</name>
        <dbReference type="ChEBI" id="CHEBI:18248"/>
    </ligandPart>
</feature>
<evidence type="ECO:0000256" key="4">
    <source>
        <dbReference type="ARBA" id="ARBA00022448"/>
    </source>
</evidence>
<evidence type="ECO:0000256" key="1">
    <source>
        <dbReference type="ARBA" id="ARBA00004651"/>
    </source>
</evidence>
<keyword evidence="5 17" id="KW-1003">Cell membrane</keyword>
<reference evidence="22 23" key="1">
    <citation type="submission" date="2017-07" db="EMBL/GenBank/DDBJ databases">
        <title>Amycolatopsis antarcticus sp. nov., isolated from the surface of an Antarcticus brown macroalga.</title>
        <authorList>
            <person name="Wang J."/>
            <person name="Leiva S."/>
            <person name="Huang J."/>
            <person name="Huang Y."/>
        </authorList>
    </citation>
    <scope>NUCLEOTIDE SEQUENCE [LARGE SCALE GENOMIC DNA]</scope>
    <source>
        <strain evidence="22 23">AU-G6</strain>
    </source>
</reference>
<comment type="caution">
    <text evidence="22">The sequence shown here is derived from an EMBL/GenBank/DDBJ whole genome shotgun (WGS) entry which is preliminary data.</text>
</comment>
<dbReference type="PANTHER" id="PTHR33751:SF13">
    <property type="entry name" value="CYTOCHROME BC1 COMPLEX CYTOCHROME C SUBUNIT"/>
    <property type="match status" value="1"/>
</dbReference>
<dbReference type="PIRSF" id="PIRSF000007">
    <property type="entry name" value="Ubiq_cycred_cyc"/>
    <property type="match status" value="1"/>
</dbReference>
<dbReference type="InterPro" id="IPR009056">
    <property type="entry name" value="Cyt_c-like_dom"/>
</dbReference>
<dbReference type="PROSITE" id="PS51007">
    <property type="entry name" value="CYTC"/>
    <property type="match status" value="2"/>
</dbReference>
<evidence type="ECO:0000259" key="21">
    <source>
        <dbReference type="PROSITE" id="PS51007"/>
    </source>
</evidence>
<evidence type="ECO:0000256" key="6">
    <source>
        <dbReference type="ARBA" id="ARBA00022617"/>
    </source>
</evidence>
<feature type="domain" description="Cytochrome c" evidence="21">
    <location>
        <begin position="164"/>
        <end position="242"/>
    </location>
</feature>
<evidence type="ECO:0000256" key="9">
    <source>
        <dbReference type="ARBA" id="ARBA00022723"/>
    </source>
</evidence>
<evidence type="ECO:0000256" key="20">
    <source>
        <dbReference type="SAM" id="MobiDB-lite"/>
    </source>
</evidence>
<evidence type="ECO:0000256" key="19">
    <source>
        <dbReference type="PIRSR" id="PIRSR000007-51"/>
    </source>
</evidence>
<evidence type="ECO:0000313" key="22">
    <source>
        <dbReference type="EMBL" id="OZM70003.1"/>
    </source>
</evidence>
<feature type="binding site" description="covalent" evidence="18">
    <location>
        <position position="180"/>
    </location>
    <ligand>
        <name>heme c</name>
        <dbReference type="ChEBI" id="CHEBI:61717"/>
        <label>2</label>
    </ligand>
</feature>
<dbReference type="OrthoDB" id="9811281at2"/>
<keyword evidence="8 17" id="KW-0812">Transmembrane</keyword>
<keyword evidence="4 17" id="KW-0813">Transport</keyword>
<dbReference type="InterPro" id="IPR009152">
    <property type="entry name" value="bc1_cytC-su"/>
</dbReference>
<dbReference type="GO" id="GO:0005886">
    <property type="term" value="C:plasma membrane"/>
    <property type="evidence" value="ECO:0007669"/>
    <property type="project" value="UniProtKB-SubCell"/>
</dbReference>
<evidence type="ECO:0000256" key="11">
    <source>
        <dbReference type="ARBA" id="ARBA00022967"/>
    </source>
</evidence>
<dbReference type="RefSeq" id="WP_094866121.1">
    <property type="nucleotide sequence ID" value="NZ_NKYE01000027.1"/>
</dbReference>
<evidence type="ECO:0000256" key="3">
    <source>
        <dbReference type="ARBA" id="ARBA00017819"/>
    </source>
</evidence>
<feature type="binding site" description="covalent" evidence="18">
    <location>
        <position position="81"/>
    </location>
    <ligand>
        <name>heme c</name>
        <dbReference type="ChEBI" id="CHEBI:61717"/>
        <label>1</label>
    </ligand>
</feature>
<keyword evidence="7 17" id="KW-0679">Respiratory chain</keyword>
<dbReference type="EC" id="7.1.1.8" evidence="2 17"/>
<feature type="binding site" description="covalent" evidence="18">
    <location>
        <position position="177"/>
    </location>
    <ligand>
        <name>heme c</name>
        <dbReference type="ChEBI" id="CHEBI:61717"/>
        <label>2</label>
    </ligand>
</feature>
<dbReference type="Gene3D" id="1.10.760.10">
    <property type="entry name" value="Cytochrome c-like domain"/>
    <property type="match status" value="2"/>
</dbReference>
<comment type="caution">
    <text evidence="17">Lacks conserved residue(s) required for the propagation of feature annotation.</text>
</comment>
<feature type="transmembrane region" description="Helical" evidence="17">
    <location>
        <begin position="263"/>
        <end position="281"/>
    </location>
</feature>
<sequence length="284" mass="29502">MTTSKNSSGAESGERATPTAARKPRGRTKARRRVAGLLALFVALLSAGGLYAVFAPEPQTAQAQTDPALLRKGAEIYNNTCISCHGANLEGVQDRGPALIGVGEASVYFQTSSGRMPAVRQEAQAQRKPPKLTPEEIDALGAYIQANGGGPVRPAETGEALRGDQSARGAELFRLNCASCHNFTGQGGALSEGKFAPPLGPATEEQIYTAMLAGPQNMPKFSDRQLSPEEKKDVVAYVKSVSDGNNNPGGNSLGGLGPASEGMIVWVVGIGALVGLTLWIGSRA</sequence>
<dbReference type="InterPro" id="IPR050597">
    <property type="entry name" value="Cytochrome_c_Oxidase_Subunit"/>
</dbReference>
<evidence type="ECO:0000256" key="8">
    <source>
        <dbReference type="ARBA" id="ARBA00022692"/>
    </source>
</evidence>
<keyword evidence="23" id="KW-1185">Reference proteome</keyword>
<name>A0A263CV52_9PSEU</name>
<feature type="binding site" description="axial binding residue" evidence="19">
    <location>
        <position position="181"/>
    </location>
    <ligand>
        <name>heme c</name>
        <dbReference type="ChEBI" id="CHEBI:61717"/>
        <label>2</label>
    </ligand>
    <ligandPart>
        <name>Fe</name>
        <dbReference type="ChEBI" id="CHEBI:18248"/>
    </ligandPart>
</feature>
<dbReference type="GO" id="GO:0005506">
    <property type="term" value="F:iron ion binding"/>
    <property type="evidence" value="ECO:0007669"/>
    <property type="project" value="UniProtKB-UniRule"/>
</dbReference>
<evidence type="ECO:0000256" key="14">
    <source>
        <dbReference type="ARBA" id="ARBA00023004"/>
    </source>
</evidence>
<dbReference type="AlphaFoldDB" id="A0A263CV52"/>
<dbReference type="SUPFAM" id="SSF46626">
    <property type="entry name" value="Cytochrome c"/>
    <property type="match status" value="2"/>
</dbReference>
<evidence type="ECO:0000256" key="10">
    <source>
        <dbReference type="ARBA" id="ARBA00022737"/>
    </source>
</evidence>
<keyword evidence="14 17" id="KW-0408">Iron</keyword>
<feature type="binding site" description="covalent" evidence="18">
    <location>
        <position position="84"/>
    </location>
    <ligand>
        <name>heme c</name>
        <dbReference type="ChEBI" id="CHEBI:61717"/>
        <label>1</label>
    </ligand>
</feature>
<dbReference type="GO" id="GO:0020037">
    <property type="term" value="F:heme binding"/>
    <property type="evidence" value="ECO:0007669"/>
    <property type="project" value="UniProtKB-UniRule"/>
</dbReference>
<comment type="catalytic activity">
    <reaction evidence="16 17">
        <text>a quinol + 2 Fe(III)-[cytochrome c](out) = a quinone + 2 Fe(II)-[cytochrome c](out) + 2 H(+)(out)</text>
        <dbReference type="Rhea" id="RHEA:11484"/>
        <dbReference type="Rhea" id="RHEA-COMP:10350"/>
        <dbReference type="Rhea" id="RHEA-COMP:14399"/>
        <dbReference type="ChEBI" id="CHEBI:15378"/>
        <dbReference type="ChEBI" id="CHEBI:24646"/>
        <dbReference type="ChEBI" id="CHEBI:29033"/>
        <dbReference type="ChEBI" id="CHEBI:29034"/>
        <dbReference type="ChEBI" id="CHEBI:132124"/>
        <dbReference type="EC" id="7.1.1.8"/>
    </reaction>
</comment>
<feature type="domain" description="Cytochrome c" evidence="21">
    <location>
        <begin position="68"/>
        <end position="148"/>
    </location>
</feature>
<dbReference type="Proteomes" id="UP000242444">
    <property type="component" value="Unassembled WGS sequence"/>
</dbReference>
<comment type="subunit">
    <text evidence="17">The cytochrome bc1 complex is composed of a cytochrome b (QcrB), the Rieske iron-sulfur protein (QcrA) and a diheme cytochrome c (QcrC) subunit.</text>
</comment>
<keyword evidence="6 17" id="KW-0349">Heme</keyword>
<dbReference type="PANTHER" id="PTHR33751">
    <property type="entry name" value="CBB3-TYPE CYTOCHROME C OXIDASE SUBUNIT FIXP"/>
    <property type="match status" value="1"/>
</dbReference>
<gene>
    <name evidence="22" type="ORF">CFN78_27440</name>
</gene>
<keyword evidence="13 17" id="KW-1133">Transmembrane helix</keyword>
<keyword evidence="11 17" id="KW-1278">Translocase</keyword>
<dbReference type="Pfam" id="PF00034">
    <property type="entry name" value="Cytochrom_C"/>
    <property type="match status" value="1"/>
</dbReference>